<keyword evidence="2" id="KW-1185">Reference proteome</keyword>
<accession>A0ABV8FRN0</accession>
<evidence type="ECO:0000313" key="1">
    <source>
        <dbReference type="EMBL" id="MFC3997913.1"/>
    </source>
</evidence>
<sequence>MSPVDTPSGDEPHRVAEATWNALFAADVKRLIRASRKNDHDEIAEIRRFYARDTTPSPSSQS</sequence>
<dbReference type="Proteomes" id="UP001595847">
    <property type="component" value="Unassembled WGS sequence"/>
</dbReference>
<organism evidence="1 2">
    <name type="scientific">Nocardiopsis sediminis</name>
    <dbReference type="NCBI Taxonomy" id="1778267"/>
    <lineage>
        <taxon>Bacteria</taxon>
        <taxon>Bacillati</taxon>
        <taxon>Actinomycetota</taxon>
        <taxon>Actinomycetes</taxon>
        <taxon>Streptosporangiales</taxon>
        <taxon>Nocardiopsidaceae</taxon>
        <taxon>Nocardiopsis</taxon>
    </lineage>
</organism>
<protein>
    <submittedName>
        <fullName evidence="1">Uncharacterized protein</fullName>
    </submittedName>
</protein>
<dbReference type="RefSeq" id="WP_378535298.1">
    <property type="nucleotide sequence ID" value="NZ_JBHSBH010000012.1"/>
</dbReference>
<reference evidence="2" key="1">
    <citation type="journal article" date="2019" name="Int. J. Syst. Evol. Microbiol.">
        <title>The Global Catalogue of Microorganisms (GCM) 10K type strain sequencing project: providing services to taxonomists for standard genome sequencing and annotation.</title>
        <authorList>
            <consortium name="The Broad Institute Genomics Platform"/>
            <consortium name="The Broad Institute Genome Sequencing Center for Infectious Disease"/>
            <person name="Wu L."/>
            <person name="Ma J."/>
        </authorList>
    </citation>
    <scope>NUCLEOTIDE SEQUENCE [LARGE SCALE GENOMIC DNA]</scope>
    <source>
        <strain evidence="2">TBRC 1826</strain>
    </source>
</reference>
<name>A0ABV8FRN0_9ACTN</name>
<evidence type="ECO:0000313" key="2">
    <source>
        <dbReference type="Proteomes" id="UP001595847"/>
    </source>
</evidence>
<dbReference type="EMBL" id="JBHSBH010000012">
    <property type="protein sequence ID" value="MFC3997913.1"/>
    <property type="molecule type" value="Genomic_DNA"/>
</dbReference>
<gene>
    <name evidence="1" type="ORF">ACFOVU_18410</name>
</gene>
<comment type="caution">
    <text evidence="1">The sequence shown here is derived from an EMBL/GenBank/DDBJ whole genome shotgun (WGS) entry which is preliminary data.</text>
</comment>
<proteinExistence type="predicted"/>